<reference evidence="2" key="1">
    <citation type="submission" date="2020-08" db="EMBL/GenBank/DDBJ databases">
        <title>Ramlibacter sp. GTP1 16S ribosomal RNA gene genome sequencing and assembly.</title>
        <authorList>
            <person name="Kang M."/>
        </authorList>
    </citation>
    <scope>NUCLEOTIDE SEQUENCE</scope>
    <source>
        <strain evidence="2">GTP1</strain>
    </source>
</reference>
<dbReference type="InterPro" id="IPR000073">
    <property type="entry name" value="AB_hydrolase_1"/>
</dbReference>
<dbReference type="AlphaFoldDB" id="A0A923MDR7"/>
<dbReference type="EMBL" id="JACORU010000016">
    <property type="protein sequence ID" value="MBC5768286.1"/>
    <property type="molecule type" value="Genomic_DNA"/>
</dbReference>
<proteinExistence type="predicted"/>
<dbReference type="RefSeq" id="WP_187084891.1">
    <property type="nucleotide sequence ID" value="NZ_JACORU010000016.1"/>
</dbReference>
<accession>A0A923MDR7</accession>
<sequence length="301" mass="33211">MSFTSNYITCAGREIHYTEWGAANARTVIAWHGLARTGRDMDELAEWLVGRGFRVICPDTLGRGFSQWSPDPGKEYTLAFYARLAADLLDGLGLDRVHWVGTSMGGAIGTVCAAGLYEPRLKGRILSLVLNDNAPRLAEPALARIRAYAGNPPAFGSMQELEAFFRQVYKPFGWLSDAQWRRLAETSTRRLPDGRVTPHYDPAMVRQFTDHPNDYETWQHYDEVRCPILVLRGVESDLVLKDATDEMMTRGPGALGLVRVVEIEGCGHAPALNVPDQLGLVAGFIEQHDAVARPAGAKVTS</sequence>
<dbReference type="Gene3D" id="3.40.50.1820">
    <property type="entry name" value="alpha/beta hydrolase"/>
    <property type="match status" value="1"/>
</dbReference>
<organism evidence="2 3">
    <name type="scientific">Ramlibacter albus</name>
    <dbReference type="NCBI Taxonomy" id="2079448"/>
    <lineage>
        <taxon>Bacteria</taxon>
        <taxon>Pseudomonadati</taxon>
        <taxon>Pseudomonadota</taxon>
        <taxon>Betaproteobacteria</taxon>
        <taxon>Burkholderiales</taxon>
        <taxon>Comamonadaceae</taxon>
        <taxon>Ramlibacter</taxon>
    </lineage>
</organism>
<evidence type="ECO:0000259" key="1">
    <source>
        <dbReference type="Pfam" id="PF12697"/>
    </source>
</evidence>
<evidence type="ECO:0000313" key="2">
    <source>
        <dbReference type="EMBL" id="MBC5768286.1"/>
    </source>
</evidence>
<evidence type="ECO:0000313" key="3">
    <source>
        <dbReference type="Proteomes" id="UP000596827"/>
    </source>
</evidence>
<protein>
    <submittedName>
        <fullName evidence="2">Alpha/beta hydrolase</fullName>
    </submittedName>
</protein>
<keyword evidence="2" id="KW-0378">Hydrolase</keyword>
<dbReference type="InterPro" id="IPR029058">
    <property type="entry name" value="AB_hydrolase_fold"/>
</dbReference>
<dbReference type="GO" id="GO:0016020">
    <property type="term" value="C:membrane"/>
    <property type="evidence" value="ECO:0007669"/>
    <property type="project" value="TreeGrafter"/>
</dbReference>
<dbReference type="GO" id="GO:0016787">
    <property type="term" value="F:hydrolase activity"/>
    <property type="evidence" value="ECO:0007669"/>
    <property type="project" value="UniProtKB-KW"/>
</dbReference>
<gene>
    <name evidence="2" type="ORF">H8R02_27730</name>
</gene>
<dbReference type="PANTHER" id="PTHR43798:SF33">
    <property type="entry name" value="HYDROLASE, PUTATIVE (AFU_ORTHOLOGUE AFUA_2G14860)-RELATED"/>
    <property type="match status" value="1"/>
</dbReference>
<dbReference type="InterPro" id="IPR050266">
    <property type="entry name" value="AB_hydrolase_sf"/>
</dbReference>
<dbReference type="Pfam" id="PF12697">
    <property type="entry name" value="Abhydrolase_6"/>
    <property type="match status" value="1"/>
</dbReference>
<keyword evidence="3" id="KW-1185">Reference proteome</keyword>
<dbReference type="SUPFAM" id="SSF53474">
    <property type="entry name" value="alpha/beta-Hydrolases"/>
    <property type="match status" value="1"/>
</dbReference>
<dbReference type="PANTHER" id="PTHR43798">
    <property type="entry name" value="MONOACYLGLYCEROL LIPASE"/>
    <property type="match status" value="1"/>
</dbReference>
<comment type="caution">
    <text evidence="2">The sequence shown here is derived from an EMBL/GenBank/DDBJ whole genome shotgun (WGS) entry which is preliminary data.</text>
</comment>
<feature type="domain" description="AB hydrolase-1" evidence="1">
    <location>
        <begin position="29"/>
        <end position="277"/>
    </location>
</feature>
<name>A0A923MDR7_9BURK</name>
<dbReference type="PRINTS" id="PR00111">
    <property type="entry name" value="ABHYDROLASE"/>
</dbReference>
<dbReference type="Proteomes" id="UP000596827">
    <property type="component" value="Unassembled WGS sequence"/>
</dbReference>